<organism evidence="1 2">
    <name type="scientific">Trichinella pseudospiralis</name>
    <name type="common">Parasitic roundworm</name>
    <dbReference type="NCBI Taxonomy" id="6337"/>
    <lineage>
        <taxon>Eukaryota</taxon>
        <taxon>Metazoa</taxon>
        <taxon>Ecdysozoa</taxon>
        <taxon>Nematoda</taxon>
        <taxon>Enoplea</taxon>
        <taxon>Dorylaimia</taxon>
        <taxon>Trichinellida</taxon>
        <taxon>Trichinellidae</taxon>
        <taxon>Trichinella</taxon>
    </lineage>
</organism>
<reference evidence="1 2" key="1">
    <citation type="submission" date="2015-01" db="EMBL/GenBank/DDBJ databases">
        <title>Evolution of Trichinella species and genotypes.</title>
        <authorList>
            <person name="Korhonen P.K."/>
            <person name="Edoardo P."/>
            <person name="Giuseppe L.R."/>
            <person name="Gasser R.B."/>
        </authorList>
    </citation>
    <scope>NUCLEOTIDE SEQUENCE [LARGE SCALE GENOMIC DNA]</scope>
    <source>
        <strain evidence="1">ISS141</strain>
    </source>
</reference>
<dbReference type="AlphaFoldDB" id="A0A0V0XEB2"/>
<protein>
    <submittedName>
        <fullName evidence="1">Uncharacterized protein</fullName>
    </submittedName>
</protein>
<evidence type="ECO:0000313" key="1">
    <source>
        <dbReference type="EMBL" id="KRX86228.1"/>
    </source>
</evidence>
<comment type="caution">
    <text evidence="1">The sequence shown here is derived from an EMBL/GenBank/DDBJ whole genome shotgun (WGS) entry which is preliminary data.</text>
</comment>
<feature type="non-terminal residue" evidence="1">
    <location>
        <position position="1"/>
    </location>
</feature>
<proteinExistence type="predicted"/>
<dbReference type="EMBL" id="JYDU01000421">
    <property type="protein sequence ID" value="KRX86228.1"/>
    <property type="molecule type" value="Genomic_DNA"/>
</dbReference>
<sequence>LTRSLIHLRQHRFGDIHHRGGRRYGSDVIGECEASVKFPCVVIPEL</sequence>
<dbReference type="Proteomes" id="UP000054815">
    <property type="component" value="Unassembled WGS sequence"/>
</dbReference>
<feature type="non-terminal residue" evidence="1">
    <location>
        <position position="46"/>
    </location>
</feature>
<evidence type="ECO:0000313" key="2">
    <source>
        <dbReference type="Proteomes" id="UP000054815"/>
    </source>
</evidence>
<accession>A0A0V0XEB2</accession>
<name>A0A0V0XEB2_TRIPS</name>
<gene>
    <name evidence="1" type="ORF">T4E_7036</name>
</gene>